<evidence type="ECO:0000256" key="4">
    <source>
        <dbReference type="ARBA" id="ARBA00023163"/>
    </source>
</evidence>
<evidence type="ECO:0000313" key="7">
    <source>
        <dbReference type="Proteomes" id="UP000003789"/>
    </source>
</evidence>
<name>Q1Z9L0_9GAMM</name>
<evidence type="ECO:0000256" key="3">
    <source>
        <dbReference type="ARBA" id="ARBA00023125"/>
    </source>
</evidence>
<dbReference type="AlphaFoldDB" id="Q1Z9L0"/>
<keyword evidence="2" id="KW-0805">Transcription regulation</keyword>
<dbReference type="SUPFAM" id="SSF53850">
    <property type="entry name" value="Periplasmic binding protein-like II"/>
    <property type="match status" value="1"/>
</dbReference>
<dbReference type="Proteomes" id="UP000003789">
    <property type="component" value="Unassembled WGS sequence"/>
</dbReference>
<dbReference type="InterPro" id="IPR037402">
    <property type="entry name" value="YidZ_PBP2"/>
</dbReference>
<dbReference type="CDD" id="cd08417">
    <property type="entry name" value="PBP2_Nitroaromatics_like"/>
    <property type="match status" value="1"/>
</dbReference>
<evidence type="ECO:0000256" key="1">
    <source>
        <dbReference type="ARBA" id="ARBA00009437"/>
    </source>
</evidence>
<dbReference type="PROSITE" id="PS50931">
    <property type="entry name" value="HTH_LYSR"/>
    <property type="match status" value="1"/>
</dbReference>
<reference evidence="6 7" key="1">
    <citation type="submission" date="2006-03" db="EMBL/GenBank/DDBJ databases">
        <authorList>
            <person name="Bartlett D.H."/>
            <person name="Valle G."/>
            <person name="Lauro F.M."/>
            <person name="Vezzi A."/>
            <person name="Simonato F."/>
            <person name="Eloe E."/>
            <person name="Vitulo N."/>
            <person name="Stratton T.K."/>
            <person name="D'angelo M."/>
            <person name="Ferriera S."/>
            <person name="Johnson J."/>
            <person name="Kravitz S."/>
            <person name="Beeson K."/>
            <person name="Sutton G."/>
            <person name="Rogers Y."/>
            <person name="Friedman R."/>
            <person name="Frazier M."/>
            <person name="Venter J.C."/>
        </authorList>
    </citation>
    <scope>NUCLEOTIDE SEQUENCE [LARGE SCALE GENOMIC DNA]</scope>
    <source>
        <strain evidence="6 7">3TCK</strain>
    </source>
</reference>
<dbReference type="InterPro" id="IPR036388">
    <property type="entry name" value="WH-like_DNA-bd_sf"/>
</dbReference>
<protein>
    <submittedName>
        <fullName evidence="6">Transcriptional regulator, LysR family protein</fullName>
    </submittedName>
</protein>
<dbReference type="HOGENOM" id="CLU_039613_39_2_6"/>
<dbReference type="OrthoDB" id="8893795at2"/>
<dbReference type="SUPFAM" id="SSF46785">
    <property type="entry name" value="Winged helix' DNA-binding domain"/>
    <property type="match status" value="1"/>
</dbReference>
<dbReference type="PANTHER" id="PTHR30118:SF7">
    <property type="entry name" value="TRANSCRIPTIONAL REGULATOR LYSR FAMILY"/>
    <property type="match status" value="1"/>
</dbReference>
<dbReference type="EMBL" id="AAPH01000001">
    <property type="protein sequence ID" value="EAS45832.1"/>
    <property type="molecule type" value="Genomic_DNA"/>
</dbReference>
<sequence>MNINHIDLNLLRLMLLLLEEGSVSSVATRLNLTQSAVSKQLTRLREQLGGELNDPLFVRTGRGLEPTAQAVKLEQPLRHWLQSSQKMFVPDTFIPAEDKREFQISICETSFSVVVPLLLPKLHRLAPGMKINIVSKSADSLQRLREGQLDLLVIAKDTDQRAQISSQVTELKRQSNHELYQDHHVCLLRSEHPILEKKWGNAAFLQVPQIRVLVEENKFWLLDQVVAESGHCLDSKTIVPDFNSAALLVQHTDMMLVCTSIFARKLAKSYSLQQLPLPFNLKPVSYRMLWPETLEHDAAHLWLRGIISGCCQELQSNNVR</sequence>
<dbReference type="InterPro" id="IPR036390">
    <property type="entry name" value="WH_DNA-bd_sf"/>
</dbReference>
<keyword evidence="3" id="KW-0238">DNA-binding</keyword>
<evidence type="ECO:0000259" key="5">
    <source>
        <dbReference type="PROSITE" id="PS50931"/>
    </source>
</evidence>
<dbReference type="InterPro" id="IPR050389">
    <property type="entry name" value="LysR-type_TF"/>
</dbReference>
<dbReference type="Gene3D" id="1.10.10.10">
    <property type="entry name" value="Winged helix-like DNA-binding domain superfamily/Winged helix DNA-binding domain"/>
    <property type="match status" value="1"/>
</dbReference>
<proteinExistence type="inferred from homology"/>
<comment type="caution">
    <text evidence="6">The sequence shown here is derived from an EMBL/GenBank/DDBJ whole genome shotgun (WGS) entry which is preliminary data.</text>
</comment>
<keyword evidence="4" id="KW-0804">Transcription</keyword>
<dbReference type="GO" id="GO:0003677">
    <property type="term" value="F:DNA binding"/>
    <property type="evidence" value="ECO:0007669"/>
    <property type="project" value="UniProtKB-KW"/>
</dbReference>
<evidence type="ECO:0000256" key="2">
    <source>
        <dbReference type="ARBA" id="ARBA00023015"/>
    </source>
</evidence>
<comment type="similarity">
    <text evidence="1">Belongs to the LysR transcriptional regulatory family.</text>
</comment>
<feature type="domain" description="HTH lysR-type" evidence="5">
    <location>
        <begin position="6"/>
        <end position="67"/>
    </location>
</feature>
<dbReference type="Gene3D" id="3.40.190.10">
    <property type="entry name" value="Periplasmic binding protein-like II"/>
    <property type="match status" value="2"/>
</dbReference>
<organism evidence="6 7">
    <name type="scientific">Photobacterium profundum 3TCK</name>
    <dbReference type="NCBI Taxonomy" id="314280"/>
    <lineage>
        <taxon>Bacteria</taxon>
        <taxon>Pseudomonadati</taxon>
        <taxon>Pseudomonadota</taxon>
        <taxon>Gammaproteobacteria</taxon>
        <taxon>Vibrionales</taxon>
        <taxon>Vibrionaceae</taxon>
        <taxon>Photobacterium</taxon>
    </lineage>
</organism>
<dbReference type="InterPro" id="IPR005119">
    <property type="entry name" value="LysR_subst-bd"/>
</dbReference>
<dbReference type="Pfam" id="PF00126">
    <property type="entry name" value="HTH_1"/>
    <property type="match status" value="1"/>
</dbReference>
<dbReference type="Pfam" id="PF03466">
    <property type="entry name" value="LysR_substrate"/>
    <property type="match status" value="1"/>
</dbReference>
<dbReference type="GO" id="GO:0003700">
    <property type="term" value="F:DNA-binding transcription factor activity"/>
    <property type="evidence" value="ECO:0007669"/>
    <property type="project" value="InterPro"/>
</dbReference>
<dbReference type="RefSeq" id="WP_006229141.1">
    <property type="nucleotide sequence ID" value="NZ_CH724134.1"/>
</dbReference>
<accession>Q1Z9L0</accession>
<dbReference type="PANTHER" id="PTHR30118">
    <property type="entry name" value="HTH-TYPE TRANSCRIPTIONAL REGULATOR LEUO-RELATED"/>
    <property type="match status" value="1"/>
</dbReference>
<evidence type="ECO:0000313" key="6">
    <source>
        <dbReference type="EMBL" id="EAS45832.1"/>
    </source>
</evidence>
<gene>
    <name evidence="6" type="ORF">P3TCK_05626</name>
</gene>
<dbReference type="InterPro" id="IPR000847">
    <property type="entry name" value="LysR_HTH_N"/>
</dbReference>